<comment type="caution">
    <text evidence="1">The sequence shown here is derived from an EMBL/GenBank/DDBJ whole genome shotgun (WGS) entry which is preliminary data.</text>
</comment>
<reference evidence="1" key="1">
    <citation type="submission" date="2020-04" db="EMBL/GenBank/DDBJ databases">
        <authorList>
            <person name="Alioto T."/>
            <person name="Alioto T."/>
            <person name="Gomez Garrido J."/>
        </authorList>
    </citation>
    <scope>NUCLEOTIDE SEQUENCE</scope>
    <source>
        <strain evidence="1">A484AB</strain>
    </source>
</reference>
<name>A0A6S7HCM9_PARCT</name>
<keyword evidence="2" id="KW-1185">Reference proteome</keyword>
<organism evidence="1 2">
    <name type="scientific">Paramuricea clavata</name>
    <name type="common">Red gorgonian</name>
    <name type="synonym">Violescent sea-whip</name>
    <dbReference type="NCBI Taxonomy" id="317549"/>
    <lineage>
        <taxon>Eukaryota</taxon>
        <taxon>Metazoa</taxon>
        <taxon>Cnidaria</taxon>
        <taxon>Anthozoa</taxon>
        <taxon>Octocorallia</taxon>
        <taxon>Malacalcyonacea</taxon>
        <taxon>Plexauridae</taxon>
        <taxon>Paramuricea</taxon>
    </lineage>
</organism>
<dbReference type="AlphaFoldDB" id="A0A6S7HCM9"/>
<gene>
    <name evidence="1" type="ORF">PACLA_8A046148</name>
</gene>
<accession>A0A6S7HCM9</accession>
<evidence type="ECO:0000313" key="2">
    <source>
        <dbReference type="Proteomes" id="UP001152795"/>
    </source>
</evidence>
<evidence type="ECO:0000313" key="1">
    <source>
        <dbReference type="EMBL" id="CAB4002036.1"/>
    </source>
</evidence>
<dbReference type="Proteomes" id="UP001152795">
    <property type="component" value="Unassembled WGS sequence"/>
</dbReference>
<sequence length="69" mass="7705">MAAFILRQSFCRLGAIASRQKSFATLHNLQNGPPTLPFLRSRCFQKSVFPLVQKNSIHSSCVLQQQTGV</sequence>
<protein>
    <submittedName>
        <fullName evidence="1">Uncharacterized protein</fullName>
    </submittedName>
</protein>
<dbReference type="EMBL" id="CACRXK020004241">
    <property type="protein sequence ID" value="CAB4002036.1"/>
    <property type="molecule type" value="Genomic_DNA"/>
</dbReference>
<proteinExistence type="predicted"/>